<gene>
    <name evidence="2" type="ORF">KUO17_22075</name>
</gene>
<dbReference type="GO" id="GO:0031177">
    <property type="term" value="F:phosphopantetheine binding"/>
    <property type="evidence" value="ECO:0007669"/>
    <property type="project" value="TreeGrafter"/>
</dbReference>
<dbReference type="Gene3D" id="3.30.559.30">
    <property type="entry name" value="Nonribosomal peptide synthetase, condensation domain"/>
    <property type="match status" value="1"/>
</dbReference>
<dbReference type="InterPro" id="IPR042099">
    <property type="entry name" value="ANL_N_sf"/>
</dbReference>
<accession>A0A9Q3AFS6</accession>
<feature type="domain" description="Condensation" evidence="1">
    <location>
        <begin position="9"/>
        <end position="419"/>
    </location>
</feature>
<evidence type="ECO:0000259" key="1">
    <source>
        <dbReference type="Pfam" id="PF00668"/>
    </source>
</evidence>
<dbReference type="GO" id="GO:0003824">
    <property type="term" value="F:catalytic activity"/>
    <property type="evidence" value="ECO:0007669"/>
    <property type="project" value="InterPro"/>
</dbReference>
<dbReference type="AlphaFoldDB" id="A0A9Q3AFS6"/>
<dbReference type="InterPro" id="IPR023213">
    <property type="entry name" value="CAT-like_dom_sf"/>
</dbReference>
<organism evidence="2 3">
    <name type="scientific">Pseudomonas aegrilactucae</name>
    <dbReference type="NCBI Taxonomy" id="2854028"/>
    <lineage>
        <taxon>Bacteria</taxon>
        <taxon>Pseudomonadati</taxon>
        <taxon>Pseudomonadota</taxon>
        <taxon>Gammaproteobacteria</taxon>
        <taxon>Pseudomonadales</taxon>
        <taxon>Pseudomonadaceae</taxon>
        <taxon>Pseudomonas</taxon>
    </lineage>
</organism>
<dbReference type="SUPFAM" id="SSF52777">
    <property type="entry name" value="CoA-dependent acyltransferases"/>
    <property type="match status" value="2"/>
</dbReference>
<dbReference type="EMBL" id="JAHTBI010000088">
    <property type="protein sequence ID" value="MBV6289684.1"/>
    <property type="molecule type" value="Genomic_DNA"/>
</dbReference>
<dbReference type="InterPro" id="IPR001242">
    <property type="entry name" value="Condensation_dom"/>
</dbReference>
<dbReference type="GO" id="GO:0044550">
    <property type="term" value="P:secondary metabolite biosynthetic process"/>
    <property type="evidence" value="ECO:0007669"/>
    <property type="project" value="TreeGrafter"/>
</dbReference>
<dbReference type="Gene3D" id="3.30.559.10">
    <property type="entry name" value="Chloramphenicol acetyltransferase-like domain"/>
    <property type="match status" value="1"/>
</dbReference>
<dbReference type="GO" id="GO:0043041">
    <property type="term" value="P:amino acid activation for nonribosomal peptide biosynthetic process"/>
    <property type="evidence" value="ECO:0007669"/>
    <property type="project" value="TreeGrafter"/>
</dbReference>
<dbReference type="CDD" id="cd19543">
    <property type="entry name" value="DCL_NRPS"/>
    <property type="match status" value="1"/>
</dbReference>
<dbReference type="PANTHER" id="PTHR45527">
    <property type="entry name" value="NONRIBOSOMAL PEPTIDE SYNTHETASE"/>
    <property type="match status" value="1"/>
</dbReference>
<dbReference type="RefSeq" id="WP_425274888.1">
    <property type="nucleotide sequence ID" value="NZ_JAHTBI010000088.1"/>
</dbReference>
<name>A0A9Q3AFS6_9PSED</name>
<reference evidence="2" key="1">
    <citation type="journal article" date="2022" name="Int. J. Syst. Evol. Microbiol.">
        <title>Pseudomonas aegrilactucae sp. nov. and Pseudomonas morbosilactucae sp. nov., pathogens causing bacterial rot of lettuce in Japan.</title>
        <authorList>
            <person name="Sawada H."/>
            <person name="Fujikawa T."/>
            <person name="Satou M."/>
        </authorList>
    </citation>
    <scope>NUCLEOTIDE SEQUENCE</scope>
    <source>
        <strain evidence="2">MAFF 301350</strain>
    </source>
</reference>
<evidence type="ECO:0000313" key="2">
    <source>
        <dbReference type="EMBL" id="MBV6289684.1"/>
    </source>
</evidence>
<dbReference type="Proteomes" id="UP001106592">
    <property type="component" value="Unassembled WGS sequence"/>
</dbReference>
<dbReference type="PANTHER" id="PTHR45527:SF1">
    <property type="entry name" value="FATTY ACID SYNTHASE"/>
    <property type="match status" value="1"/>
</dbReference>
<proteinExistence type="predicted"/>
<keyword evidence="3" id="KW-1185">Reference proteome</keyword>
<evidence type="ECO:0000313" key="3">
    <source>
        <dbReference type="Proteomes" id="UP001106592"/>
    </source>
</evidence>
<comment type="caution">
    <text evidence="2">The sequence shown here is derived from an EMBL/GenBank/DDBJ whole genome shotgun (WGS) entry which is preliminary data.</text>
</comment>
<sequence>MPTTWGGRSYINQMRLDISGLDPQAFADAWQAAVDRHDSLRTGFLWQGEMAQPLQAVYKQIRVPFSLLDWQQRADLPDALDALAAEQLQQDLPLDKAPLFNLVLVCTAPGQHHLIHTSHHILMDGWSTSQLLGEVLQRYSGQAVAASPGRYRDYIGWLGRQDAVLDHAYWHTQLADLEEPTRLAHSVVNSTQTQGHGARYLSLDAQRTQRLNDFARQQKVTLNTLVQAAWLVVLQQYSGQRCVCFGATVAGRPADIAGVEQQIGLFINTLPVIASPRPDTSVANWLQQVQEKNLGLREHEHTPLSEIQRWSGQRGEALFDNILVFENYPVAEALEQEAPAGLTFGTVDYHEQTNYPLTLAISAGTTLLIHASYSRQHFSDAGVQSIGEHLLNLVERMSDNPHLHLGELDMLDTAQRQQVTEAWNATATPYPLDRCVHQLIEAQVEQTPNAPALVFGEQHLSYAEL</sequence>
<dbReference type="SUPFAM" id="SSF56801">
    <property type="entry name" value="Acetyl-CoA synthetase-like"/>
    <property type="match status" value="1"/>
</dbReference>
<dbReference type="Pfam" id="PF00668">
    <property type="entry name" value="Condensation"/>
    <property type="match status" value="1"/>
</dbReference>
<protein>
    <submittedName>
        <fullName evidence="2">Non-ribosomal peptide synthetase</fullName>
    </submittedName>
</protein>
<feature type="non-terminal residue" evidence="2">
    <location>
        <position position="465"/>
    </location>
</feature>
<dbReference type="GO" id="GO:0005737">
    <property type="term" value="C:cytoplasm"/>
    <property type="evidence" value="ECO:0007669"/>
    <property type="project" value="TreeGrafter"/>
</dbReference>
<reference evidence="2" key="2">
    <citation type="journal article" date="2023" name="Plant Pathol.">
        <title>Dismantling and reorganizing Pseudomonas marginalis sensu#lato.</title>
        <authorList>
            <person name="Sawada H."/>
            <person name="Fujikawa T."/>
            <person name="Satou M."/>
        </authorList>
    </citation>
    <scope>NUCLEOTIDE SEQUENCE</scope>
    <source>
        <strain evidence="2">MAFF 301350</strain>
    </source>
</reference>
<dbReference type="Gene3D" id="3.40.50.12780">
    <property type="entry name" value="N-terminal domain of ligase-like"/>
    <property type="match status" value="1"/>
</dbReference>